<protein>
    <submittedName>
        <fullName evidence="11">FliI/YscN family ATPase</fullName>
    </submittedName>
</protein>
<feature type="domain" description="AAA+ ATPase" evidence="10">
    <location>
        <begin position="175"/>
        <end position="358"/>
    </location>
</feature>
<dbReference type="InterPro" id="IPR027417">
    <property type="entry name" value="P-loop_NTPase"/>
</dbReference>
<dbReference type="InterPro" id="IPR050053">
    <property type="entry name" value="ATPase_alpha/beta_chains"/>
</dbReference>
<evidence type="ECO:0000256" key="6">
    <source>
        <dbReference type="ARBA" id="ARBA00022927"/>
    </source>
</evidence>
<reference evidence="11 12" key="1">
    <citation type="submission" date="2024-01" db="EMBL/GenBank/DDBJ databases">
        <title>Multi-omics insights into the function and evolution of sodium benzoate biodegradation pathways in Benzoatithermus flavus gen. nov., sp. nov. from hot spring.</title>
        <authorList>
            <person name="Hu C.-J."/>
            <person name="Li W.-J."/>
        </authorList>
    </citation>
    <scope>NUCLEOTIDE SEQUENCE [LARGE SCALE GENOMIC DNA]</scope>
    <source>
        <strain evidence="11 12">SYSU G07066</strain>
    </source>
</reference>
<keyword evidence="7" id="KW-1278">Translocase</keyword>
<organism evidence="11 12">
    <name type="scientific">Benzoatithermus flavus</name>
    <dbReference type="NCBI Taxonomy" id="3108223"/>
    <lineage>
        <taxon>Bacteria</taxon>
        <taxon>Pseudomonadati</taxon>
        <taxon>Pseudomonadota</taxon>
        <taxon>Alphaproteobacteria</taxon>
        <taxon>Geminicoccales</taxon>
        <taxon>Geminicoccaceae</taxon>
        <taxon>Benzoatithermus</taxon>
    </lineage>
</organism>
<evidence type="ECO:0000313" key="12">
    <source>
        <dbReference type="Proteomes" id="UP001375743"/>
    </source>
</evidence>
<dbReference type="Proteomes" id="UP001375743">
    <property type="component" value="Unassembled WGS sequence"/>
</dbReference>
<evidence type="ECO:0000256" key="7">
    <source>
        <dbReference type="ARBA" id="ARBA00022967"/>
    </source>
</evidence>
<dbReference type="EMBL" id="JBBLZC010000013">
    <property type="protein sequence ID" value="MEK0084311.1"/>
    <property type="molecule type" value="Genomic_DNA"/>
</dbReference>
<gene>
    <name evidence="11" type="ORF">U1T56_14220</name>
</gene>
<evidence type="ECO:0000256" key="2">
    <source>
        <dbReference type="ARBA" id="ARBA00022448"/>
    </source>
</evidence>
<evidence type="ECO:0000313" key="11">
    <source>
        <dbReference type="EMBL" id="MEK0084311.1"/>
    </source>
</evidence>
<evidence type="ECO:0000256" key="1">
    <source>
        <dbReference type="ARBA" id="ARBA00004496"/>
    </source>
</evidence>
<accession>A0ABU8XTD9</accession>
<proteinExistence type="predicted"/>
<dbReference type="InterPro" id="IPR005714">
    <property type="entry name" value="ATPase_T3SS_FliI/YscN"/>
</dbReference>
<comment type="catalytic activity">
    <reaction evidence="8">
        <text>ATP + H2O + cellular proteinSide 1 = ADP + phosphate + cellular proteinSide 2.</text>
        <dbReference type="EC" id="7.4.2.8"/>
    </reaction>
</comment>
<dbReference type="RefSeq" id="WP_418160160.1">
    <property type="nucleotide sequence ID" value="NZ_JBBLZC010000013.1"/>
</dbReference>
<dbReference type="PANTHER" id="PTHR15184:SF9">
    <property type="entry name" value="SPI-1 TYPE 3 SECRETION SYSTEM ATPASE"/>
    <property type="match status" value="1"/>
</dbReference>
<evidence type="ECO:0000256" key="8">
    <source>
        <dbReference type="ARBA" id="ARBA00034006"/>
    </source>
</evidence>
<evidence type="ECO:0000256" key="3">
    <source>
        <dbReference type="ARBA" id="ARBA00022490"/>
    </source>
</evidence>
<dbReference type="SUPFAM" id="SSF52540">
    <property type="entry name" value="P-loop containing nucleoside triphosphate hydrolases"/>
    <property type="match status" value="1"/>
</dbReference>
<keyword evidence="6" id="KW-0653">Protein transport</keyword>
<dbReference type="InterPro" id="IPR000194">
    <property type="entry name" value="ATPase_F1/V1/A1_a/bsu_nucl-bd"/>
</dbReference>
<keyword evidence="4" id="KW-0547">Nucleotide-binding</keyword>
<dbReference type="Pfam" id="PF00006">
    <property type="entry name" value="ATP-synt_ab"/>
    <property type="match status" value="1"/>
</dbReference>
<evidence type="ECO:0000256" key="9">
    <source>
        <dbReference type="SAM" id="MobiDB-lite"/>
    </source>
</evidence>
<keyword evidence="12" id="KW-1185">Reference proteome</keyword>
<comment type="subcellular location">
    <subcellularLocation>
        <location evidence="1">Cytoplasm</location>
    </subcellularLocation>
</comment>
<sequence>MWSEPEFEVLTAAFAAIPSFRHGGYVTGCSSGLITASGLDRHAAIGDLCLIERREAATPSAASPLFRGQNAVMAEVVGFTEAGVKLVAYEEPVGITRGAKVALEPGLGILYPCLAWRGRVLDALARPIDGGPPLPRGDRAYRITARAVAAERRRGLGRRLSLGVRALDLFTPCCDGQRLGIFAGSGVGKSTLLSMIARDSDADALVVGLIGERGRELNDFLEHTLGAEGRARSVVVVATSDLPAMLRRRAAYVALTVAEQLRDQGLRVLCLMDSVTRFAMALREIYLAAGEVPASRGYPPSVLAELPRLLERAGPGEGEGSITGLFTVLVEGDDTNEPVSDTVRGILDGHIVLDRAIAEGGRFPAVDPLRSVSRSAPGCYTAEEWGLVREARRLMRLHADMEELIRLGAYRSGSNAELDRAIAVRPALEAVLRQDASERAVAGSAAFASLAEALARPTEERAAPSRSDAGATNDDGER</sequence>
<name>A0ABU8XTD9_9PROT</name>
<feature type="region of interest" description="Disordered" evidence="9">
    <location>
        <begin position="455"/>
        <end position="478"/>
    </location>
</feature>
<dbReference type="PROSITE" id="PS00152">
    <property type="entry name" value="ATPASE_ALPHA_BETA"/>
    <property type="match status" value="1"/>
</dbReference>
<evidence type="ECO:0000259" key="10">
    <source>
        <dbReference type="SMART" id="SM00382"/>
    </source>
</evidence>
<dbReference type="InterPro" id="IPR040627">
    <property type="entry name" value="T3SS_ATPase_C"/>
</dbReference>
<dbReference type="Pfam" id="PF18269">
    <property type="entry name" value="T3SS_ATPase_C"/>
    <property type="match status" value="1"/>
</dbReference>
<dbReference type="PANTHER" id="PTHR15184">
    <property type="entry name" value="ATP SYNTHASE"/>
    <property type="match status" value="1"/>
</dbReference>
<comment type="caution">
    <text evidence="11">The sequence shown here is derived from an EMBL/GenBank/DDBJ whole genome shotgun (WGS) entry which is preliminary data.</text>
</comment>
<dbReference type="SMART" id="SM00382">
    <property type="entry name" value="AAA"/>
    <property type="match status" value="1"/>
</dbReference>
<keyword evidence="5" id="KW-0067">ATP-binding</keyword>
<dbReference type="NCBIfam" id="TIGR01026">
    <property type="entry name" value="fliI_yscN"/>
    <property type="match status" value="1"/>
</dbReference>
<evidence type="ECO:0000256" key="4">
    <source>
        <dbReference type="ARBA" id="ARBA00022741"/>
    </source>
</evidence>
<evidence type="ECO:0000256" key="5">
    <source>
        <dbReference type="ARBA" id="ARBA00022840"/>
    </source>
</evidence>
<dbReference type="Gene3D" id="3.40.50.12240">
    <property type="match status" value="1"/>
</dbReference>
<keyword evidence="2" id="KW-0813">Transport</keyword>
<keyword evidence="3" id="KW-0963">Cytoplasm</keyword>
<dbReference type="InterPro" id="IPR003593">
    <property type="entry name" value="AAA+_ATPase"/>
</dbReference>
<dbReference type="InterPro" id="IPR020003">
    <property type="entry name" value="ATPase_a/bsu_AS"/>
</dbReference>